<comment type="catalytic activity">
    <reaction evidence="1">
        <text>D-glucose 6-phosphate = 1D-myo-inositol 3-phosphate</text>
        <dbReference type="Rhea" id="RHEA:10716"/>
        <dbReference type="ChEBI" id="CHEBI:58401"/>
        <dbReference type="ChEBI" id="CHEBI:61548"/>
        <dbReference type="EC" id="5.5.1.4"/>
    </reaction>
</comment>
<keyword evidence="11" id="KW-0520">NAD</keyword>
<keyword evidence="8" id="KW-0963">Cytoplasm</keyword>
<keyword evidence="21" id="KW-1185">Reference proteome</keyword>
<evidence type="ECO:0000256" key="9">
    <source>
        <dbReference type="ARBA" id="ARBA00022516"/>
    </source>
</evidence>
<proteinExistence type="inferred from homology"/>
<dbReference type="InterPro" id="IPR013021">
    <property type="entry name" value="Myo-inos-1-P_Synthase_GAPDH"/>
</dbReference>
<keyword evidence="14 19" id="KW-0413">Isomerase</keyword>
<evidence type="ECO:0000313" key="20">
    <source>
        <dbReference type="EnsemblMetazoa" id="PHUM472520-PA"/>
    </source>
</evidence>
<dbReference type="FunFam" id="3.40.50.720:FF:000069">
    <property type="entry name" value="Inositol-3-phosphate synthase 1"/>
    <property type="match status" value="1"/>
</dbReference>
<accession>E0VW02</accession>
<evidence type="ECO:0000256" key="6">
    <source>
        <dbReference type="ARBA" id="ARBA00011881"/>
    </source>
</evidence>
<dbReference type="EC" id="5.5.1.4" evidence="7"/>
<dbReference type="FunCoup" id="E0VW02">
    <property type="interactions" value="877"/>
</dbReference>
<dbReference type="HOGENOM" id="CLU_021486_2_0_1"/>
<feature type="domain" description="Myo-inositol-1-phosphate synthase GAPDH-like" evidence="18">
    <location>
        <begin position="307"/>
        <end position="420"/>
    </location>
</feature>
<evidence type="ECO:0000256" key="13">
    <source>
        <dbReference type="ARBA" id="ARBA00023209"/>
    </source>
</evidence>
<evidence type="ECO:0000256" key="10">
    <source>
        <dbReference type="ARBA" id="ARBA00022550"/>
    </source>
</evidence>
<dbReference type="InterPro" id="IPR036291">
    <property type="entry name" value="NAD(P)-bd_dom_sf"/>
</dbReference>
<evidence type="ECO:0000256" key="5">
    <source>
        <dbReference type="ARBA" id="ARBA00010813"/>
    </source>
</evidence>
<evidence type="ECO:0000256" key="7">
    <source>
        <dbReference type="ARBA" id="ARBA00012125"/>
    </source>
</evidence>
<dbReference type="OMA" id="VYVPMKE"/>
<dbReference type="Gene3D" id="3.40.50.720">
    <property type="entry name" value="NAD(P)-binding Rossmann-like Domain"/>
    <property type="match status" value="2"/>
</dbReference>
<evidence type="ECO:0000256" key="16">
    <source>
        <dbReference type="ARBA" id="ARBA00025559"/>
    </source>
</evidence>
<keyword evidence="9" id="KW-0444">Lipid biosynthesis</keyword>
<dbReference type="PANTHER" id="PTHR11510">
    <property type="entry name" value="MYO-INOSITOL-1 PHOSPHATE SYNTHASE"/>
    <property type="match status" value="1"/>
</dbReference>
<keyword evidence="12" id="KW-0443">Lipid metabolism</keyword>
<dbReference type="PIRSF" id="PIRSF015578">
    <property type="entry name" value="Myoinos-ppht_syn"/>
    <property type="match status" value="1"/>
</dbReference>
<reference evidence="20" key="3">
    <citation type="submission" date="2021-02" db="UniProtKB">
        <authorList>
            <consortium name="EnsemblMetazoa"/>
        </authorList>
    </citation>
    <scope>IDENTIFICATION</scope>
    <source>
        <strain evidence="20">USDA</strain>
    </source>
</reference>
<protein>
    <recommendedName>
        <fullName evidence="17">Inositol-3-phosphate synthase</fullName>
        <ecNumber evidence="7">5.5.1.4</ecNumber>
    </recommendedName>
</protein>
<keyword evidence="15" id="KW-1208">Phospholipid metabolism</keyword>
<dbReference type="VEuPathDB" id="VectorBase:PHUM472520"/>
<gene>
    <name evidence="20" type="primary">8238934</name>
    <name evidence="19" type="ORF">Phum_PHUM472520</name>
</gene>
<dbReference type="FunFam" id="3.30.360.10:FF:000055">
    <property type="entry name" value="Putative myo-inositol-1-phosphate synthase"/>
    <property type="match status" value="1"/>
</dbReference>
<sequence>MEDSEVFVESPFVKYSENYIESIYKYNTTKAQCTGSKVIVSPNEVVLNIRTERKVPKLGLMLIGWGGNNGSTVTAAILANKYKITWNTKEGLQHPNWYGSLLQSSTVTLGFNSNGEPVSVPLSKLLPMVHPENIILDGWDISSLNLAEAMQRAKVIDYDLQKQLIKYMQNLKPRPSIFCDEYVAPNQGDRADNVLSGCKWDQLNKIRADIRDCKEKNQVDKVIILWTANTEKYSEVMPGLNDTAENLLYAIKTNSPLISPSTMFAVAAILEGSAFINGSPQNTFVPGCIQLAEQHNVFIAGDDFKSGQTKLKSVLVDFLVNAGIKPVSIVSYNHLGNNDGKNLSSPLQFKSKEVSKSNVVDDMIQSNPVLYKKGEKPDHCVVIKYVPYVGDSKRALDEYTSEILMGGHNTIVVHNTCEDSLLAAPIILDLAIITELCQRIKFKVVSEYNSEYFGFNSILSILGYLCKSPLVQGNTPIVNSLSRQRSCIENIFRACLGLPPENNMLLEYKLQKKAFLATENGIKNGEAH</sequence>
<name>E0VW02_PEDHC</name>
<keyword evidence="10" id="KW-0398">Inositol biosynthesis</keyword>
<evidence type="ECO:0000256" key="15">
    <source>
        <dbReference type="ARBA" id="ARBA00023264"/>
    </source>
</evidence>
<comment type="subcellular location">
    <subcellularLocation>
        <location evidence="3">Cytoplasm</location>
    </subcellularLocation>
</comment>
<dbReference type="RefSeq" id="XP_002430296.1">
    <property type="nucleotide sequence ID" value="XM_002430251.1"/>
</dbReference>
<dbReference type="EMBL" id="DS235816">
    <property type="protein sequence ID" value="EEB17558.1"/>
    <property type="molecule type" value="Genomic_DNA"/>
</dbReference>
<evidence type="ECO:0000256" key="4">
    <source>
        <dbReference type="ARBA" id="ARBA00005117"/>
    </source>
</evidence>
<comment type="similarity">
    <text evidence="5">Belongs to the myo-inositol 1-phosphate synthase family.</text>
</comment>
<dbReference type="UniPathway" id="UPA00823">
    <property type="reaction ID" value="UER00787"/>
</dbReference>
<keyword evidence="13" id="KW-0594">Phospholipid biosynthesis</keyword>
<evidence type="ECO:0000256" key="3">
    <source>
        <dbReference type="ARBA" id="ARBA00004496"/>
    </source>
</evidence>
<evidence type="ECO:0000256" key="1">
    <source>
        <dbReference type="ARBA" id="ARBA00000113"/>
    </source>
</evidence>
<evidence type="ECO:0000256" key="8">
    <source>
        <dbReference type="ARBA" id="ARBA00022490"/>
    </source>
</evidence>
<evidence type="ECO:0000256" key="2">
    <source>
        <dbReference type="ARBA" id="ARBA00001911"/>
    </source>
</evidence>
<dbReference type="GO" id="GO:0008654">
    <property type="term" value="P:phospholipid biosynthetic process"/>
    <property type="evidence" value="ECO:0007669"/>
    <property type="project" value="UniProtKB-KW"/>
</dbReference>
<evidence type="ECO:0000256" key="11">
    <source>
        <dbReference type="ARBA" id="ARBA00023027"/>
    </source>
</evidence>
<dbReference type="AlphaFoldDB" id="E0VW02"/>
<dbReference type="GO" id="GO:0004512">
    <property type="term" value="F:inositol-3-phosphate synthase activity"/>
    <property type="evidence" value="ECO:0007669"/>
    <property type="project" value="UniProtKB-EC"/>
</dbReference>
<evidence type="ECO:0000313" key="19">
    <source>
        <dbReference type="EMBL" id="EEB17558.1"/>
    </source>
</evidence>
<dbReference type="FunFam" id="3.40.50.720:FF:000334">
    <property type="entry name" value="Inositol-3-phosphate synthase"/>
    <property type="match status" value="1"/>
</dbReference>
<evidence type="ECO:0000256" key="17">
    <source>
        <dbReference type="ARBA" id="ARBA00070063"/>
    </source>
</evidence>
<dbReference type="GO" id="GO:0005737">
    <property type="term" value="C:cytoplasm"/>
    <property type="evidence" value="ECO:0007669"/>
    <property type="project" value="UniProtKB-SubCell"/>
</dbReference>
<comment type="pathway">
    <text evidence="4">Polyol metabolism; myo-inositol biosynthesis; myo-inositol from D-glucose 6-phosphate: step 1/2.</text>
</comment>
<dbReference type="Proteomes" id="UP000009046">
    <property type="component" value="Unassembled WGS sequence"/>
</dbReference>
<comment type="function">
    <text evidence="16">Key enzyme in myo-inositol biosynthesis pathway that catalyzes the conversion of glucose 6-phosphate to 1-myo-inositol 1-phosphate in a NAD-dependent manner. Rate-limiting enzyme in the synthesis of all inositol-containing compounds.</text>
</comment>
<dbReference type="eggNOG" id="KOG0693">
    <property type="taxonomic scope" value="Eukaryota"/>
</dbReference>
<dbReference type="InParanoid" id="E0VW02"/>
<dbReference type="KEGG" id="phu:Phum_PHUM472520"/>
<dbReference type="InterPro" id="IPR002587">
    <property type="entry name" value="Myo-inos-1-P_Synthase"/>
</dbReference>
<dbReference type="OrthoDB" id="2887at2759"/>
<dbReference type="GO" id="GO:0006021">
    <property type="term" value="P:inositol biosynthetic process"/>
    <property type="evidence" value="ECO:0007669"/>
    <property type="project" value="UniProtKB-UniPathway"/>
</dbReference>
<dbReference type="STRING" id="121224.E0VW02"/>
<dbReference type="Pfam" id="PF07994">
    <property type="entry name" value="NAD_binding_5"/>
    <property type="match status" value="1"/>
</dbReference>
<dbReference type="EMBL" id="AAZO01005734">
    <property type="status" value="NOT_ANNOTATED_CDS"/>
    <property type="molecule type" value="Genomic_DNA"/>
</dbReference>
<dbReference type="SUPFAM" id="SSF55347">
    <property type="entry name" value="Glyceraldehyde-3-phosphate dehydrogenase-like, C-terminal domain"/>
    <property type="match status" value="1"/>
</dbReference>
<dbReference type="CTD" id="8238934"/>
<reference evidence="19" key="2">
    <citation type="submission" date="2007-04" db="EMBL/GenBank/DDBJ databases">
        <title>The genome of the human body louse.</title>
        <authorList>
            <consortium name="The Human Body Louse Genome Consortium"/>
            <person name="Kirkness E."/>
            <person name="Walenz B."/>
            <person name="Hass B."/>
            <person name="Bruggner R."/>
            <person name="Strausberg R."/>
        </authorList>
    </citation>
    <scope>NUCLEOTIDE SEQUENCE</scope>
    <source>
        <strain evidence="19">USDA</strain>
    </source>
</reference>
<organism>
    <name type="scientific">Pediculus humanus subsp. corporis</name>
    <name type="common">Body louse</name>
    <dbReference type="NCBI Taxonomy" id="121224"/>
    <lineage>
        <taxon>Eukaryota</taxon>
        <taxon>Metazoa</taxon>
        <taxon>Ecdysozoa</taxon>
        <taxon>Arthropoda</taxon>
        <taxon>Hexapoda</taxon>
        <taxon>Insecta</taxon>
        <taxon>Pterygota</taxon>
        <taxon>Neoptera</taxon>
        <taxon>Paraneoptera</taxon>
        <taxon>Psocodea</taxon>
        <taxon>Troctomorpha</taxon>
        <taxon>Phthiraptera</taxon>
        <taxon>Anoplura</taxon>
        <taxon>Pediculidae</taxon>
        <taxon>Pediculus</taxon>
    </lineage>
</organism>
<dbReference type="GeneID" id="8238934"/>
<dbReference type="Pfam" id="PF01658">
    <property type="entry name" value="Inos-1-P_synth"/>
    <property type="match status" value="1"/>
</dbReference>
<evidence type="ECO:0000259" key="18">
    <source>
        <dbReference type="Pfam" id="PF01658"/>
    </source>
</evidence>
<evidence type="ECO:0000256" key="14">
    <source>
        <dbReference type="ARBA" id="ARBA00023235"/>
    </source>
</evidence>
<dbReference type="EnsemblMetazoa" id="PHUM472520-RA">
    <property type="protein sequence ID" value="PHUM472520-PA"/>
    <property type="gene ID" value="PHUM472520"/>
</dbReference>
<dbReference type="SUPFAM" id="SSF51735">
    <property type="entry name" value="NAD(P)-binding Rossmann-fold domains"/>
    <property type="match status" value="1"/>
</dbReference>
<evidence type="ECO:0000313" key="21">
    <source>
        <dbReference type="Proteomes" id="UP000009046"/>
    </source>
</evidence>
<evidence type="ECO:0000256" key="12">
    <source>
        <dbReference type="ARBA" id="ARBA00023098"/>
    </source>
</evidence>
<comment type="subunit">
    <text evidence="6">Homotetramer.</text>
</comment>
<reference evidence="19" key="1">
    <citation type="submission" date="2007-04" db="EMBL/GenBank/DDBJ databases">
        <title>Annotation of Pediculus humanus corporis strain USDA.</title>
        <authorList>
            <person name="Kirkness E."/>
            <person name="Hannick L."/>
            <person name="Hass B."/>
            <person name="Bruggner R."/>
            <person name="Lawson D."/>
            <person name="Bidwell S."/>
            <person name="Joardar V."/>
            <person name="Caler E."/>
            <person name="Walenz B."/>
            <person name="Inman J."/>
            <person name="Schobel S."/>
            <person name="Galinsky K."/>
            <person name="Amedeo P."/>
            <person name="Strausberg R."/>
        </authorList>
    </citation>
    <scope>NUCLEOTIDE SEQUENCE</scope>
    <source>
        <strain evidence="19">USDA</strain>
    </source>
</reference>
<comment type="cofactor">
    <cofactor evidence="2">
        <name>NAD(+)</name>
        <dbReference type="ChEBI" id="CHEBI:57540"/>
    </cofactor>
</comment>